<proteinExistence type="predicted"/>
<reference evidence="1 2" key="1">
    <citation type="submission" date="2019-09" db="EMBL/GenBank/DDBJ databases">
        <title>Genomes of family Cryomorphaceae.</title>
        <authorList>
            <person name="Bowman J.P."/>
        </authorList>
    </citation>
    <scope>NUCLEOTIDE SEQUENCE [LARGE SCALE GENOMIC DNA]</scope>
    <source>
        <strain evidence="1 2">LMG 25704</strain>
    </source>
</reference>
<dbReference type="EMBL" id="WBVO01000010">
    <property type="protein sequence ID" value="KAB2807753.1"/>
    <property type="molecule type" value="Genomic_DNA"/>
</dbReference>
<protein>
    <submittedName>
        <fullName evidence="1">Uncharacterized protein</fullName>
    </submittedName>
</protein>
<name>A0A6N6RGQ8_9FLAO</name>
<evidence type="ECO:0000313" key="2">
    <source>
        <dbReference type="Proteomes" id="UP000468650"/>
    </source>
</evidence>
<organism evidence="1 2">
    <name type="scientific">Phaeocystidibacter luteus</name>
    <dbReference type="NCBI Taxonomy" id="911197"/>
    <lineage>
        <taxon>Bacteria</taxon>
        <taxon>Pseudomonadati</taxon>
        <taxon>Bacteroidota</taxon>
        <taxon>Flavobacteriia</taxon>
        <taxon>Flavobacteriales</taxon>
        <taxon>Phaeocystidibacteraceae</taxon>
        <taxon>Phaeocystidibacter</taxon>
    </lineage>
</organism>
<dbReference type="PROSITE" id="PS51257">
    <property type="entry name" value="PROKAR_LIPOPROTEIN"/>
    <property type="match status" value="1"/>
</dbReference>
<gene>
    <name evidence="1" type="ORF">F8C67_11980</name>
</gene>
<dbReference type="RefSeq" id="WP_151668094.1">
    <property type="nucleotide sequence ID" value="NZ_WBVO01000010.1"/>
</dbReference>
<accession>A0A6N6RGQ8</accession>
<evidence type="ECO:0000313" key="1">
    <source>
        <dbReference type="EMBL" id="KAB2807753.1"/>
    </source>
</evidence>
<dbReference type="AlphaFoldDB" id="A0A6N6RGQ8"/>
<keyword evidence="2" id="KW-1185">Reference proteome</keyword>
<sequence length="136" mass="14772">MKNLVLALVIAFGVSACGSQKTSTNNENISVQRGVTGIGGQHYLRVVYKHDSRDYLVVDSLTVNDIEVPVGWASSDAGPVLSGFVMLDQRNDVEGSDPNELVPHPKYGPLVGKDEVDIIIYLDGLESLVFEEVQIQ</sequence>
<comment type="caution">
    <text evidence="1">The sequence shown here is derived from an EMBL/GenBank/DDBJ whole genome shotgun (WGS) entry which is preliminary data.</text>
</comment>
<dbReference type="Proteomes" id="UP000468650">
    <property type="component" value="Unassembled WGS sequence"/>
</dbReference>